<evidence type="ECO:0000256" key="6">
    <source>
        <dbReference type="PIRNR" id="PIRNR016262"/>
    </source>
</evidence>
<keyword evidence="2 5" id="KW-0808">Transferase</keyword>
<evidence type="ECO:0000256" key="5">
    <source>
        <dbReference type="HAMAP-Rule" id="MF_00013"/>
    </source>
</evidence>
<dbReference type="PANTHER" id="PTHR10993:SF7">
    <property type="entry name" value="LIPOYLTRANSFERASE 2, MITOCHONDRIAL-RELATED"/>
    <property type="match status" value="1"/>
</dbReference>
<dbReference type="NCBIfam" id="NF010925">
    <property type="entry name" value="PRK14345.1"/>
    <property type="match status" value="1"/>
</dbReference>
<evidence type="ECO:0000256" key="2">
    <source>
        <dbReference type="ARBA" id="ARBA00022679"/>
    </source>
</evidence>
<dbReference type="Pfam" id="PF21948">
    <property type="entry name" value="LplA-B_cat"/>
    <property type="match status" value="1"/>
</dbReference>
<dbReference type="PIRSF" id="PIRSF016262">
    <property type="entry name" value="LPLase"/>
    <property type="match status" value="1"/>
</dbReference>
<feature type="binding site" evidence="5 8">
    <location>
        <begin position="144"/>
        <end position="146"/>
    </location>
    <ligand>
        <name>substrate</name>
    </ligand>
</feature>
<dbReference type="GO" id="GO:0005737">
    <property type="term" value="C:cytoplasm"/>
    <property type="evidence" value="ECO:0007669"/>
    <property type="project" value="UniProtKB-SubCell"/>
</dbReference>
<evidence type="ECO:0000256" key="1">
    <source>
        <dbReference type="ARBA" id="ARBA00004821"/>
    </source>
</evidence>
<dbReference type="Gene3D" id="3.30.930.10">
    <property type="entry name" value="Bira Bifunctional Protein, Domain 2"/>
    <property type="match status" value="1"/>
</dbReference>
<name>A0A6A7KBZ2_9FIRM</name>
<dbReference type="InterPro" id="IPR045864">
    <property type="entry name" value="aa-tRNA-synth_II/BPL/LPL"/>
</dbReference>
<comment type="subcellular location">
    <subcellularLocation>
        <location evidence="5">Cytoplasm</location>
    </subcellularLocation>
</comment>
<comment type="similarity">
    <text evidence="5 6">Belongs to the LipB family.</text>
</comment>
<dbReference type="EMBL" id="WHNX01000020">
    <property type="protein sequence ID" value="MPW26533.1"/>
    <property type="molecule type" value="Genomic_DNA"/>
</dbReference>
<evidence type="ECO:0000256" key="4">
    <source>
        <dbReference type="ARBA" id="ARBA00024732"/>
    </source>
</evidence>
<dbReference type="HAMAP" id="MF_00013">
    <property type="entry name" value="LipB"/>
    <property type="match status" value="1"/>
</dbReference>
<dbReference type="UniPathway" id="UPA00538">
    <property type="reaction ID" value="UER00592"/>
</dbReference>
<evidence type="ECO:0000259" key="10">
    <source>
        <dbReference type="PROSITE" id="PS51733"/>
    </source>
</evidence>
<gene>
    <name evidence="5 11" type="primary">lipB</name>
    <name evidence="11" type="ORF">GC105_12110</name>
</gene>
<dbReference type="GO" id="GO:0009249">
    <property type="term" value="P:protein lipoylation"/>
    <property type="evidence" value="ECO:0007669"/>
    <property type="project" value="InterPro"/>
</dbReference>
<evidence type="ECO:0000256" key="8">
    <source>
        <dbReference type="PIRSR" id="PIRSR016262-2"/>
    </source>
</evidence>
<keyword evidence="3 5" id="KW-0012">Acyltransferase</keyword>
<evidence type="ECO:0000313" key="11">
    <source>
        <dbReference type="EMBL" id="MPW26533.1"/>
    </source>
</evidence>
<comment type="caution">
    <text evidence="11">The sequence shown here is derived from an EMBL/GenBank/DDBJ whole genome shotgun (WGS) entry which is preliminary data.</text>
</comment>
<feature type="domain" description="BPL/LPL catalytic" evidence="10">
    <location>
        <begin position="30"/>
        <end position="214"/>
    </location>
</feature>
<keyword evidence="5" id="KW-0963">Cytoplasm</keyword>
<comment type="function">
    <text evidence="4 5 6">Catalyzes the transfer of endogenously produced octanoic acid from octanoyl-acyl-carrier-protein onto the lipoyl domains of lipoate-dependent enzymes. Lipoyl-ACP can also act as a substrate although octanoyl-ACP is likely to be the physiological substrate.</text>
</comment>
<proteinExistence type="inferred from homology"/>
<comment type="pathway">
    <text evidence="1 5 6">Protein modification; protein lipoylation via endogenous pathway; protein N(6)-(lipoyl)lysine from octanoyl-[acyl-carrier-protein]: step 1/2.</text>
</comment>
<organism evidence="11 12">
    <name type="scientific">Alkalibaculum sporogenes</name>
    <dbReference type="NCBI Taxonomy" id="2655001"/>
    <lineage>
        <taxon>Bacteria</taxon>
        <taxon>Bacillati</taxon>
        <taxon>Bacillota</taxon>
        <taxon>Clostridia</taxon>
        <taxon>Eubacteriales</taxon>
        <taxon>Eubacteriaceae</taxon>
        <taxon>Alkalibaculum</taxon>
    </lineage>
</organism>
<sequence>MRLNICDLGKMEYTETLKIQETLLYLRQREMIEDTLLLVEHPSVLTIGRSSKECNVLIPKQQLENYGVKIYEVNRGGDITYHGPGQIVGYPILNLNNHGKDIRLFLENIENVIIRLLHDEYGIKAHRGDKKYTGIWVGEEKITAIGISIKRWVTMHGFAFNVNTNLDHFKWIIPCGISEKGVTSLQKLTKKKQDLEKINIFIARYFCEVFKMQPLIKKVEDLVQDSL</sequence>
<dbReference type="PANTHER" id="PTHR10993">
    <property type="entry name" value="OCTANOYLTRANSFERASE"/>
    <property type="match status" value="1"/>
</dbReference>
<keyword evidence="12" id="KW-1185">Reference proteome</keyword>
<feature type="binding site" evidence="5 8">
    <location>
        <begin position="157"/>
        <end position="159"/>
    </location>
    <ligand>
        <name>substrate</name>
    </ligand>
</feature>
<evidence type="ECO:0000256" key="3">
    <source>
        <dbReference type="ARBA" id="ARBA00023315"/>
    </source>
</evidence>
<reference evidence="11 12" key="1">
    <citation type="submission" date="2019-10" db="EMBL/GenBank/DDBJ databases">
        <title>Alkalibaculum tamaniensis sp.nov., a new alkaliphilic acetogen, isolated on methoxylated aromatics from a mud volcano.</title>
        <authorList>
            <person name="Khomyakova M.A."/>
            <person name="Merkel A.Y."/>
            <person name="Bonch-Osmolovskaya E.A."/>
            <person name="Slobodkin A.I."/>
        </authorList>
    </citation>
    <scope>NUCLEOTIDE SEQUENCE [LARGE SCALE GENOMIC DNA]</scope>
    <source>
        <strain evidence="11 12">M08DMB</strain>
    </source>
</reference>
<evidence type="ECO:0000256" key="7">
    <source>
        <dbReference type="PIRSR" id="PIRSR016262-1"/>
    </source>
</evidence>
<comment type="miscellaneous">
    <text evidence="5">In the reaction, the free carboxyl group of octanoic acid is attached via an amide linkage to the epsilon-amino group of a specific lysine residue of lipoyl domains of lipoate-dependent enzymes.</text>
</comment>
<dbReference type="RefSeq" id="WP_152805139.1">
    <property type="nucleotide sequence ID" value="NZ_WHNX01000020.1"/>
</dbReference>
<dbReference type="InterPro" id="IPR004143">
    <property type="entry name" value="BPL_LPL_catalytic"/>
</dbReference>
<protein>
    <recommendedName>
        <fullName evidence="5 6">Octanoyltransferase</fullName>
        <ecNumber evidence="5 6">2.3.1.181</ecNumber>
    </recommendedName>
    <alternativeName>
        <fullName evidence="5">Lipoate-protein ligase B</fullName>
    </alternativeName>
    <alternativeName>
        <fullName evidence="5">Lipoyl/octanoyl transferase</fullName>
    </alternativeName>
    <alternativeName>
        <fullName evidence="5">Octanoyl-[acyl-carrier-protein]-protein N-octanoyltransferase</fullName>
    </alternativeName>
</protein>
<accession>A0A6A7KBZ2</accession>
<evidence type="ECO:0000256" key="9">
    <source>
        <dbReference type="PIRSR" id="PIRSR016262-3"/>
    </source>
</evidence>
<dbReference type="SUPFAM" id="SSF55681">
    <property type="entry name" value="Class II aaRS and biotin synthetases"/>
    <property type="match status" value="1"/>
</dbReference>
<comment type="catalytic activity">
    <reaction evidence="5 6">
        <text>octanoyl-[ACP] + L-lysyl-[protein] = N(6)-octanoyl-L-lysyl-[protein] + holo-[ACP] + H(+)</text>
        <dbReference type="Rhea" id="RHEA:17665"/>
        <dbReference type="Rhea" id="RHEA-COMP:9636"/>
        <dbReference type="Rhea" id="RHEA-COMP:9685"/>
        <dbReference type="Rhea" id="RHEA-COMP:9752"/>
        <dbReference type="Rhea" id="RHEA-COMP:9928"/>
        <dbReference type="ChEBI" id="CHEBI:15378"/>
        <dbReference type="ChEBI" id="CHEBI:29969"/>
        <dbReference type="ChEBI" id="CHEBI:64479"/>
        <dbReference type="ChEBI" id="CHEBI:78463"/>
        <dbReference type="ChEBI" id="CHEBI:78809"/>
        <dbReference type="EC" id="2.3.1.181"/>
    </reaction>
</comment>
<dbReference type="AlphaFoldDB" id="A0A6A7KBZ2"/>
<dbReference type="EC" id="2.3.1.181" evidence="5 6"/>
<feature type="site" description="Lowers pKa of active site Cys" evidence="5 9">
    <location>
        <position position="141"/>
    </location>
</feature>
<feature type="binding site" evidence="5 8">
    <location>
        <begin position="75"/>
        <end position="82"/>
    </location>
    <ligand>
        <name>substrate</name>
    </ligand>
</feature>
<dbReference type="InterPro" id="IPR000544">
    <property type="entry name" value="Octanoyltransferase"/>
</dbReference>
<feature type="active site" description="Acyl-thioester intermediate" evidence="5 7">
    <location>
        <position position="175"/>
    </location>
</feature>
<dbReference type="Proteomes" id="UP000440004">
    <property type="component" value="Unassembled WGS sequence"/>
</dbReference>
<dbReference type="GO" id="GO:0033819">
    <property type="term" value="F:lipoyl(octanoyl) transferase activity"/>
    <property type="evidence" value="ECO:0007669"/>
    <property type="project" value="UniProtKB-EC"/>
</dbReference>
<dbReference type="NCBIfam" id="TIGR00214">
    <property type="entry name" value="lipB"/>
    <property type="match status" value="1"/>
</dbReference>
<evidence type="ECO:0000313" key="12">
    <source>
        <dbReference type="Proteomes" id="UP000440004"/>
    </source>
</evidence>
<dbReference type="CDD" id="cd16444">
    <property type="entry name" value="LipB"/>
    <property type="match status" value="1"/>
</dbReference>
<dbReference type="InterPro" id="IPR020605">
    <property type="entry name" value="Octanoyltransferase_CS"/>
</dbReference>
<dbReference type="PROSITE" id="PS51733">
    <property type="entry name" value="BPL_LPL_CATALYTIC"/>
    <property type="match status" value="1"/>
</dbReference>
<dbReference type="PROSITE" id="PS01313">
    <property type="entry name" value="LIPB"/>
    <property type="match status" value="1"/>
</dbReference>